<name>A0A1M2VZ39_TRAPU</name>
<accession>A0A1M2VZ39</accession>
<evidence type="ECO:0000313" key="1">
    <source>
        <dbReference type="EMBL" id="OJT12881.1"/>
    </source>
</evidence>
<sequence length="72" mass="7729">MVSLAEQDDHALSPAAIQSRFPKPVEGKSIEFAFDLIWAADTQTLAYDLLASGGDLLLVNPEAILAEKDKDG</sequence>
<gene>
    <name evidence="1" type="ORF">TRAPUB_10578</name>
</gene>
<organism evidence="1 2">
    <name type="scientific">Trametes pubescens</name>
    <name type="common">White-rot fungus</name>
    <dbReference type="NCBI Taxonomy" id="154538"/>
    <lineage>
        <taxon>Eukaryota</taxon>
        <taxon>Fungi</taxon>
        <taxon>Dikarya</taxon>
        <taxon>Basidiomycota</taxon>
        <taxon>Agaricomycotina</taxon>
        <taxon>Agaricomycetes</taxon>
        <taxon>Polyporales</taxon>
        <taxon>Polyporaceae</taxon>
        <taxon>Trametes</taxon>
    </lineage>
</organism>
<dbReference type="AlphaFoldDB" id="A0A1M2VZ39"/>
<dbReference type="EMBL" id="MNAD01000446">
    <property type="protein sequence ID" value="OJT12881.1"/>
    <property type="molecule type" value="Genomic_DNA"/>
</dbReference>
<reference evidence="1 2" key="1">
    <citation type="submission" date="2016-10" db="EMBL/GenBank/DDBJ databases">
        <title>Genome sequence of the basidiomycete white-rot fungus Trametes pubescens.</title>
        <authorList>
            <person name="Makela M.R."/>
            <person name="Granchi Z."/>
            <person name="Peng M."/>
            <person name="De Vries R.P."/>
            <person name="Grigoriev I."/>
            <person name="Riley R."/>
            <person name="Hilden K."/>
        </authorList>
    </citation>
    <scope>NUCLEOTIDE SEQUENCE [LARGE SCALE GENOMIC DNA]</scope>
    <source>
        <strain evidence="1 2">FBCC735</strain>
    </source>
</reference>
<dbReference type="Proteomes" id="UP000184267">
    <property type="component" value="Unassembled WGS sequence"/>
</dbReference>
<proteinExistence type="predicted"/>
<evidence type="ECO:0000313" key="2">
    <source>
        <dbReference type="Proteomes" id="UP000184267"/>
    </source>
</evidence>
<comment type="caution">
    <text evidence="1">The sequence shown here is derived from an EMBL/GenBank/DDBJ whole genome shotgun (WGS) entry which is preliminary data.</text>
</comment>
<dbReference type="OrthoDB" id="3233595at2759"/>
<protein>
    <submittedName>
        <fullName evidence="1">Uncharacterized protein</fullName>
    </submittedName>
</protein>
<keyword evidence="2" id="KW-1185">Reference proteome</keyword>